<proteinExistence type="predicted"/>
<sequence>MEARLPLADVFVRAEYHVVVIEYPGCASLYSASRLDASASGHLYSASPKT</sequence>
<reference evidence="1" key="1">
    <citation type="submission" date="2016-12" db="EMBL/GenBank/DDBJ databases">
        <authorList>
            <person name="Moulin L."/>
        </authorList>
    </citation>
    <scope>NUCLEOTIDE SEQUENCE [LARGE SCALE GENOMIC DNA]</scope>
    <source>
        <strain evidence="1">STM 7183</strain>
    </source>
</reference>
<dbReference type="EMBL" id="CYGY02000030">
    <property type="protein sequence ID" value="SIT41677.1"/>
    <property type="molecule type" value="Genomic_DNA"/>
</dbReference>
<gene>
    <name evidence="1" type="ORF">BN2476_300123</name>
</gene>
<comment type="caution">
    <text evidence="1">The sequence shown here is derived from an EMBL/GenBank/DDBJ whole genome shotgun (WGS) entry which is preliminary data.</text>
</comment>
<protein>
    <submittedName>
        <fullName evidence="1">Uncharacterized protein</fullName>
    </submittedName>
</protein>
<accession>A0A1N7S2S6</accession>
<dbReference type="AlphaFoldDB" id="A0A1N7S2S6"/>
<keyword evidence="2" id="KW-1185">Reference proteome</keyword>
<evidence type="ECO:0000313" key="1">
    <source>
        <dbReference type="EMBL" id="SIT41677.1"/>
    </source>
</evidence>
<dbReference type="Proteomes" id="UP000195569">
    <property type="component" value="Unassembled WGS sequence"/>
</dbReference>
<evidence type="ECO:0000313" key="2">
    <source>
        <dbReference type="Proteomes" id="UP000195569"/>
    </source>
</evidence>
<organism evidence="1 2">
    <name type="scientific">Paraburkholderia piptadeniae</name>
    <dbReference type="NCBI Taxonomy" id="1701573"/>
    <lineage>
        <taxon>Bacteria</taxon>
        <taxon>Pseudomonadati</taxon>
        <taxon>Pseudomonadota</taxon>
        <taxon>Betaproteobacteria</taxon>
        <taxon>Burkholderiales</taxon>
        <taxon>Burkholderiaceae</taxon>
        <taxon>Paraburkholderia</taxon>
    </lineage>
</organism>
<name>A0A1N7S2S6_9BURK</name>